<evidence type="ECO:0000256" key="7">
    <source>
        <dbReference type="SAM" id="Phobius"/>
    </source>
</evidence>
<dbReference type="InterPro" id="IPR036259">
    <property type="entry name" value="MFS_trans_sf"/>
</dbReference>
<dbReference type="CDD" id="cd17321">
    <property type="entry name" value="MFS_MMR_MDR_like"/>
    <property type="match status" value="1"/>
</dbReference>
<protein>
    <submittedName>
        <fullName evidence="9">MFS transporter</fullName>
    </submittedName>
</protein>
<gene>
    <name evidence="9" type="ORF">Mth01_47360</name>
</gene>
<evidence type="ECO:0000256" key="2">
    <source>
        <dbReference type="ARBA" id="ARBA00022448"/>
    </source>
</evidence>
<dbReference type="InterPro" id="IPR020846">
    <property type="entry name" value="MFS_dom"/>
</dbReference>
<feature type="transmembrane region" description="Helical" evidence="7">
    <location>
        <begin position="184"/>
        <end position="204"/>
    </location>
</feature>
<dbReference type="GO" id="GO:0005886">
    <property type="term" value="C:plasma membrane"/>
    <property type="evidence" value="ECO:0007669"/>
    <property type="project" value="UniProtKB-SubCell"/>
</dbReference>
<feature type="transmembrane region" description="Helical" evidence="7">
    <location>
        <begin position="375"/>
        <end position="399"/>
    </location>
</feature>
<proteinExistence type="predicted"/>
<feature type="transmembrane region" description="Helical" evidence="7">
    <location>
        <begin position="457"/>
        <end position="476"/>
    </location>
</feature>
<feature type="transmembrane region" description="Helical" evidence="7">
    <location>
        <begin position="96"/>
        <end position="115"/>
    </location>
</feature>
<keyword evidence="3" id="KW-1003">Cell membrane</keyword>
<keyword evidence="10" id="KW-1185">Reference proteome</keyword>
<evidence type="ECO:0000313" key="9">
    <source>
        <dbReference type="EMBL" id="GIH72483.1"/>
    </source>
</evidence>
<feature type="transmembrane region" description="Helical" evidence="7">
    <location>
        <begin position="216"/>
        <end position="237"/>
    </location>
</feature>
<dbReference type="EMBL" id="BOOG01000052">
    <property type="protein sequence ID" value="GIH72483.1"/>
    <property type="molecule type" value="Genomic_DNA"/>
</dbReference>
<feature type="transmembrane region" description="Helical" evidence="7">
    <location>
        <begin position="64"/>
        <end position="84"/>
    </location>
</feature>
<keyword evidence="4 7" id="KW-0812">Transmembrane</keyword>
<keyword evidence="6 7" id="KW-0472">Membrane</keyword>
<evidence type="ECO:0000313" key="10">
    <source>
        <dbReference type="Proteomes" id="UP000610966"/>
    </source>
</evidence>
<dbReference type="PANTHER" id="PTHR42718:SF46">
    <property type="entry name" value="BLR6921 PROTEIN"/>
    <property type="match status" value="1"/>
</dbReference>
<comment type="caution">
    <text evidence="9">The sequence shown here is derived from an EMBL/GenBank/DDBJ whole genome shotgun (WGS) entry which is preliminary data.</text>
</comment>
<feature type="transmembrane region" description="Helical" evidence="7">
    <location>
        <begin position="350"/>
        <end position="369"/>
    </location>
</feature>
<dbReference type="Gene3D" id="1.20.1250.20">
    <property type="entry name" value="MFS general substrate transporter like domains"/>
    <property type="match status" value="1"/>
</dbReference>
<comment type="subcellular location">
    <subcellularLocation>
        <location evidence="1">Cell membrane</location>
        <topology evidence="1">Multi-pass membrane protein</topology>
    </subcellularLocation>
</comment>
<reference evidence="9" key="1">
    <citation type="submission" date="2021-01" db="EMBL/GenBank/DDBJ databases">
        <title>Whole genome shotgun sequence of Sphaerimonospora thailandensis NBRC 107569.</title>
        <authorList>
            <person name="Komaki H."/>
            <person name="Tamura T."/>
        </authorList>
    </citation>
    <scope>NUCLEOTIDE SEQUENCE</scope>
    <source>
        <strain evidence="9">NBRC 107569</strain>
    </source>
</reference>
<feature type="domain" description="Major facilitator superfamily (MFS) profile" evidence="8">
    <location>
        <begin position="30"/>
        <end position="479"/>
    </location>
</feature>
<name>A0A8J3W1V6_9ACTN</name>
<dbReference type="SUPFAM" id="SSF103473">
    <property type="entry name" value="MFS general substrate transporter"/>
    <property type="match status" value="1"/>
</dbReference>
<dbReference type="RefSeq" id="WP_239089946.1">
    <property type="nucleotide sequence ID" value="NZ_BOOG01000052.1"/>
</dbReference>
<dbReference type="GO" id="GO:0022857">
    <property type="term" value="F:transmembrane transporter activity"/>
    <property type="evidence" value="ECO:0007669"/>
    <property type="project" value="InterPro"/>
</dbReference>
<dbReference type="InterPro" id="IPR011701">
    <property type="entry name" value="MFS"/>
</dbReference>
<dbReference type="PROSITE" id="PS50850">
    <property type="entry name" value="MFS"/>
    <property type="match status" value="1"/>
</dbReference>
<feature type="transmembrane region" description="Helical" evidence="7">
    <location>
        <begin position="27"/>
        <end position="52"/>
    </location>
</feature>
<feature type="transmembrane region" description="Helical" evidence="7">
    <location>
        <begin position="249"/>
        <end position="266"/>
    </location>
</feature>
<evidence type="ECO:0000256" key="4">
    <source>
        <dbReference type="ARBA" id="ARBA00022692"/>
    </source>
</evidence>
<dbReference type="PANTHER" id="PTHR42718">
    <property type="entry name" value="MAJOR FACILITATOR SUPERFAMILY MULTIDRUG TRANSPORTER MFSC"/>
    <property type="match status" value="1"/>
</dbReference>
<organism evidence="9 10">
    <name type="scientific">Sphaerimonospora thailandensis</name>
    <dbReference type="NCBI Taxonomy" id="795644"/>
    <lineage>
        <taxon>Bacteria</taxon>
        <taxon>Bacillati</taxon>
        <taxon>Actinomycetota</taxon>
        <taxon>Actinomycetes</taxon>
        <taxon>Streptosporangiales</taxon>
        <taxon>Streptosporangiaceae</taxon>
        <taxon>Sphaerimonospora</taxon>
    </lineage>
</organism>
<keyword evidence="5 7" id="KW-1133">Transmembrane helix</keyword>
<keyword evidence="2" id="KW-0813">Transport</keyword>
<feature type="transmembrane region" description="Helical" evidence="7">
    <location>
        <begin position="156"/>
        <end position="178"/>
    </location>
</feature>
<feature type="transmembrane region" description="Helical" evidence="7">
    <location>
        <begin position="411"/>
        <end position="437"/>
    </location>
</feature>
<evidence type="ECO:0000256" key="6">
    <source>
        <dbReference type="ARBA" id="ARBA00023136"/>
    </source>
</evidence>
<dbReference type="Gene3D" id="1.20.1720.10">
    <property type="entry name" value="Multidrug resistance protein D"/>
    <property type="match status" value="1"/>
</dbReference>
<accession>A0A8J3W1V6</accession>
<feature type="transmembrane region" description="Helical" evidence="7">
    <location>
        <begin position="322"/>
        <end position="343"/>
    </location>
</feature>
<evidence type="ECO:0000256" key="3">
    <source>
        <dbReference type="ARBA" id="ARBA00022475"/>
    </source>
</evidence>
<dbReference type="Pfam" id="PF07690">
    <property type="entry name" value="MFS_1"/>
    <property type="match status" value="1"/>
</dbReference>
<dbReference type="Proteomes" id="UP000610966">
    <property type="component" value="Unassembled WGS sequence"/>
</dbReference>
<evidence type="ECO:0000259" key="8">
    <source>
        <dbReference type="PROSITE" id="PS50850"/>
    </source>
</evidence>
<evidence type="ECO:0000256" key="5">
    <source>
        <dbReference type="ARBA" id="ARBA00022989"/>
    </source>
</evidence>
<dbReference type="AlphaFoldDB" id="A0A8J3W1V6"/>
<sequence length="489" mass="51155">MAISDEMAAGPATTARTDEQERWGPRLLAMLIVLCSAMFLDALDNAMVGIAVPPIKEELGMSTAAVQWVVSAYVLGFGGFLLLGGRMCDLLGRRRVLLVAVAVFASASFVGGIANDGIVLIAARFVMGLSAAFTAPAGLSIIVTTFREGAQRNKAVAIYTACGAAGFSSGLIAGGLLTQIDWRWTFLLPVPIALLVLVGGAVLVPRDPARGPGRRNYDVAGAFTVTTAMLLIVYTIVEAPEVGWSTPRTLVQFAVALLLLALFTVIERRTAVPLLRLGLLRNRSLVGASLAAAAILGTYMSFQFIGALYLQEMRGWSPLQMALAFLPCGLLIATIAPRAGVLVGRFGPGWMIFAGFVAYTAAYVLFWRIDVASPYLTVLLPTMLLIGVAFPFSFPAANVQATSGVADAEQGLAAGILQTGYQVGAAVVLAVVTATMAAGQPDVKSSTAMLSSYQNGLYVVTAISAVTMIAAFVAALRKRSARPVAAPAE</sequence>
<evidence type="ECO:0000256" key="1">
    <source>
        <dbReference type="ARBA" id="ARBA00004651"/>
    </source>
</evidence>
<feature type="transmembrane region" description="Helical" evidence="7">
    <location>
        <begin position="121"/>
        <end position="144"/>
    </location>
</feature>
<feature type="transmembrane region" description="Helical" evidence="7">
    <location>
        <begin position="286"/>
        <end position="310"/>
    </location>
</feature>